<protein>
    <submittedName>
        <fullName evidence="3">Uncharacterized protein</fullName>
    </submittedName>
</protein>
<dbReference type="AlphaFoldDB" id="A0A371HMS3"/>
<evidence type="ECO:0000259" key="2">
    <source>
        <dbReference type="Pfam" id="PF25597"/>
    </source>
</evidence>
<keyword evidence="4" id="KW-1185">Reference proteome</keyword>
<dbReference type="InterPro" id="IPR057670">
    <property type="entry name" value="SH3_retrovirus"/>
</dbReference>
<dbReference type="Proteomes" id="UP000257109">
    <property type="component" value="Unassembled WGS sequence"/>
</dbReference>
<name>A0A371HMS3_MUCPR</name>
<dbReference type="EMBL" id="QJKJ01002154">
    <property type="protein sequence ID" value="RDY04097.1"/>
    <property type="molecule type" value="Genomic_DNA"/>
</dbReference>
<organism evidence="3 4">
    <name type="scientific">Mucuna pruriens</name>
    <name type="common">Velvet bean</name>
    <name type="synonym">Dolichos pruriens</name>
    <dbReference type="NCBI Taxonomy" id="157652"/>
    <lineage>
        <taxon>Eukaryota</taxon>
        <taxon>Viridiplantae</taxon>
        <taxon>Streptophyta</taxon>
        <taxon>Embryophyta</taxon>
        <taxon>Tracheophyta</taxon>
        <taxon>Spermatophyta</taxon>
        <taxon>Magnoliopsida</taxon>
        <taxon>eudicotyledons</taxon>
        <taxon>Gunneridae</taxon>
        <taxon>Pentapetalae</taxon>
        <taxon>rosids</taxon>
        <taxon>fabids</taxon>
        <taxon>Fabales</taxon>
        <taxon>Fabaceae</taxon>
        <taxon>Papilionoideae</taxon>
        <taxon>50 kb inversion clade</taxon>
        <taxon>NPAAA clade</taxon>
        <taxon>indigoferoid/millettioid clade</taxon>
        <taxon>Phaseoleae</taxon>
        <taxon>Mucuna</taxon>
    </lineage>
</organism>
<sequence length="228" mass="25878">MSPLYELYGHSPSYSNLCTFGCVCFVHLHGHEHHKLGAQSVKCAFMGYFNSQKGYVCYKCASLWNECWRKAIQAELEALEENHTRDIVSCPTNVTPLGSKWVFSVKLHSDALGNKQEHGINFEEAFALVAKMTIVQTISTIAASQSWTLHQMDVKNAFLQGYLKEEIYMKLPSGMSSSSPHNYDYSLFFHKSSNGIVLILVYVDHWIINALDQFINKNNRFQNIGVPN</sequence>
<feature type="non-terminal residue" evidence="3">
    <location>
        <position position="1"/>
    </location>
</feature>
<comment type="caution">
    <text evidence="3">The sequence shown here is derived from an EMBL/GenBank/DDBJ whole genome shotgun (WGS) entry which is preliminary data.</text>
</comment>
<reference evidence="3" key="1">
    <citation type="submission" date="2018-05" db="EMBL/GenBank/DDBJ databases">
        <title>Draft genome of Mucuna pruriens seed.</title>
        <authorList>
            <person name="Nnadi N.E."/>
            <person name="Vos R."/>
            <person name="Hasami M.H."/>
            <person name="Devisetty U.K."/>
            <person name="Aguiy J.C."/>
        </authorList>
    </citation>
    <scope>NUCLEOTIDE SEQUENCE [LARGE SCALE GENOMIC DNA]</scope>
    <source>
        <strain evidence="3">JCA_2017</strain>
    </source>
</reference>
<evidence type="ECO:0000313" key="4">
    <source>
        <dbReference type="Proteomes" id="UP000257109"/>
    </source>
</evidence>
<accession>A0A371HMS3</accession>
<dbReference type="STRING" id="157652.A0A371HMS3"/>
<dbReference type="OrthoDB" id="3799035at2759"/>
<feature type="domain" description="Reverse transcriptase Ty1/copia-type" evidence="1">
    <location>
        <begin position="82"/>
        <end position="178"/>
    </location>
</feature>
<feature type="domain" description="Retroviral polymerase SH3-like" evidence="2">
    <location>
        <begin position="22"/>
        <end position="59"/>
    </location>
</feature>
<evidence type="ECO:0000313" key="3">
    <source>
        <dbReference type="EMBL" id="RDY04097.1"/>
    </source>
</evidence>
<dbReference type="InterPro" id="IPR013103">
    <property type="entry name" value="RVT_2"/>
</dbReference>
<dbReference type="Pfam" id="PF25597">
    <property type="entry name" value="SH3_retrovirus"/>
    <property type="match status" value="1"/>
</dbReference>
<proteinExistence type="predicted"/>
<evidence type="ECO:0000259" key="1">
    <source>
        <dbReference type="Pfam" id="PF07727"/>
    </source>
</evidence>
<gene>
    <name evidence="3" type="ORF">CR513_12245</name>
</gene>
<dbReference type="Pfam" id="PF07727">
    <property type="entry name" value="RVT_2"/>
    <property type="match status" value="1"/>
</dbReference>